<evidence type="ECO:0000256" key="1">
    <source>
        <dbReference type="SAM" id="MobiDB-lite"/>
    </source>
</evidence>
<proteinExistence type="predicted"/>
<feature type="compositionally biased region" description="Gly residues" evidence="1">
    <location>
        <begin position="110"/>
        <end position="132"/>
    </location>
</feature>
<dbReference type="EMBL" id="HBEC01041048">
    <property type="protein sequence ID" value="CAD8307378.1"/>
    <property type="molecule type" value="Transcribed_RNA"/>
</dbReference>
<reference evidence="2" key="1">
    <citation type="submission" date="2021-01" db="EMBL/GenBank/DDBJ databases">
        <authorList>
            <person name="Corre E."/>
            <person name="Pelletier E."/>
            <person name="Niang G."/>
            <person name="Scheremetjew M."/>
            <person name="Finn R."/>
            <person name="Kale V."/>
            <person name="Holt S."/>
            <person name="Cochrane G."/>
            <person name="Meng A."/>
            <person name="Brown T."/>
            <person name="Cohen L."/>
        </authorList>
    </citation>
    <scope>NUCLEOTIDE SEQUENCE</scope>
    <source>
        <strain evidence="2">CCMP219</strain>
    </source>
</reference>
<protein>
    <submittedName>
        <fullName evidence="2">Uncharacterized protein</fullName>
    </submittedName>
</protein>
<name>A0A7R9Z6E2_9CHLO</name>
<gene>
    <name evidence="2" type="ORF">CEUR00632_LOCUS19092</name>
</gene>
<dbReference type="AlphaFoldDB" id="A0A7R9Z6E2"/>
<sequence length="151" mass="13973">MPGYDTRGSHSVSGAQPLADAESDLNAVGAELGLGGFGGGGGGAGSGFGGVAAHHASWGDRLSSAFDAPVRAGHDGGAWISPAHSWAAATASADVAAATAAAASSMRGVDLGGGGGGGDTGGGGGAGGGGSSGVHTAFRDPYPPLGDESLR</sequence>
<accession>A0A7R9Z6E2</accession>
<organism evidence="2">
    <name type="scientific">Chlamydomonas euryale</name>
    <dbReference type="NCBI Taxonomy" id="1486919"/>
    <lineage>
        <taxon>Eukaryota</taxon>
        <taxon>Viridiplantae</taxon>
        <taxon>Chlorophyta</taxon>
        <taxon>core chlorophytes</taxon>
        <taxon>Chlorophyceae</taxon>
        <taxon>CS clade</taxon>
        <taxon>Chlamydomonadales</taxon>
        <taxon>Chlamydomonadaceae</taxon>
        <taxon>Chlamydomonas</taxon>
    </lineage>
</organism>
<feature type="region of interest" description="Disordered" evidence="1">
    <location>
        <begin position="107"/>
        <end position="151"/>
    </location>
</feature>
<evidence type="ECO:0000313" key="2">
    <source>
        <dbReference type="EMBL" id="CAD8307378.1"/>
    </source>
</evidence>